<protein>
    <recommendedName>
        <fullName evidence="2">RRM domain-containing protein</fullName>
    </recommendedName>
</protein>
<dbReference type="AlphaFoldDB" id="A0AAW0EC21"/>
<dbReference type="Gene3D" id="3.30.70.330">
    <property type="match status" value="1"/>
</dbReference>
<reference evidence="3 4" key="1">
    <citation type="journal article" date="2024" name="J Genomics">
        <title>Draft genome sequencing and assembly of Favolaschia claudopus CIRM-BRFM 2984 isolated from oak limbs.</title>
        <authorList>
            <person name="Navarro D."/>
            <person name="Drula E."/>
            <person name="Chaduli D."/>
            <person name="Cazenave R."/>
            <person name="Ahrendt S."/>
            <person name="Wang J."/>
            <person name="Lipzen A."/>
            <person name="Daum C."/>
            <person name="Barry K."/>
            <person name="Grigoriev I.V."/>
            <person name="Favel A."/>
            <person name="Rosso M.N."/>
            <person name="Martin F."/>
        </authorList>
    </citation>
    <scope>NUCLEOTIDE SEQUENCE [LARGE SCALE GENOMIC DNA]</scope>
    <source>
        <strain evidence="3 4">CIRM-BRFM 2984</strain>
    </source>
</reference>
<evidence type="ECO:0000313" key="3">
    <source>
        <dbReference type="EMBL" id="KAK7061322.1"/>
    </source>
</evidence>
<evidence type="ECO:0000256" key="1">
    <source>
        <dbReference type="PROSITE-ProRule" id="PRU00176"/>
    </source>
</evidence>
<evidence type="ECO:0000313" key="4">
    <source>
        <dbReference type="Proteomes" id="UP001362999"/>
    </source>
</evidence>
<keyword evidence="1" id="KW-0694">RNA-binding</keyword>
<dbReference type="GO" id="GO:0003723">
    <property type="term" value="F:RNA binding"/>
    <property type="evidence" value="ECO:0007669"/>
    <property type="project" value="UniProtKB-UniRule"/>
</dbReference>
<dbReference type="PROSITE" id="PS50102">
    <property type="entry name" value="RRM"/>
    <property type="match status" value="1"/>
</dbReference>
<name>A0AAW0EC21_9AGAR</name>
<gene>
    <name evidence="3" type="ORF">R3P38DRAFT_2828830</name>
</gene>
<dbReference type="InterPro" id="IPR035979">
    <property type="entry name" value="RBD_domain_sf"/>
</dbReference>
<organism evidence="3 4">
    <name type="scientific">Favolaschia claudopus</name>
    <dbReference type="NCBI Taxonomy" id="2862362"/>
    <lineage>
        <taxon>Eukaryota</taxon>
        <taxon>Fungi</taxon>
        <taxon>Dikarya</taxon>
        <taxon>Basidiomycota</taxon>
        <taxon>Agaricomycotina</taxon>
        <taxon>Agaricomycetes</taxon>
        <taxon>Agaricomycetidae</taxon>
        <taxon>Agaricales</taxon>
        <taxon>Marasmiineae</taxon>
        <taxon>Mycenaceae</taxon>
        <taxon>Favolaschia</taxon>
    </lineage>
</organism>
<dbReference type="SUPFAM" id="SSF54928">
    <property type="entry name" value="RNA-binding domain, RBD"/>
    <property type="match status" value="2"/>
</dbReference>
<dbReference type="InterPro" id="IPR000504">
    <property type="entry name" value="RRM_dom"/>
</dbReference>
<evidence type="ECO:0000259" key="2">
    <source>
        <dbReference type="PROSITE" id="PS50102"/>
    </source>
</evidence>
<proteinExistence type="predicted"/>
<dbReference type="EMBL" id="JAWWNJ010000002">
    <property type="protein sequence ID" value="KAK7061322.1"/>
    <property type="molecule type" value="Genomic_DNA"/>
</dbReference>
<dbReference type="InterPro" id="IPR012677">
    <property type="entry name" value="Nucleotide-bd_a/b_plait_sf"/>
</dbReference>
<sequence>MSLTRAALLQLRLSRRISTTCKNSQQNERVAPARVASATNWVNRVLKPSRPNEPRPTTLWVANLPLDVPIEELLRLVLFGPIFRIKSKQLGQDRFVSLTFFEHSTAVAFYREITKNEVVVRGARLRFEWGRHTHGLQGATPGSRVGTRAIFIHHIHRLGSEEQVHRQMAQFGPLDRIFFRPNGDGFVDFLAVNHAVRAAQTLRMDGLRVGFAEDRCLSAHRTYTAAVQNGARQVILNNVPSDTSVAELCDHIRGGILQRITFHPDNRVAFVDFLKPEAALAFWRHAFYRGITLSGQRLTAWMKADKPQLARPVPHLVASVANHGASRCLRITTPFLSPNAIRHDFKRWGPIERAEIDNESVVIAYLDIEDSIKAWRMMHTRPGYESARIEFAPDPCGEPLAGAQRTSQMLQARMANILKPPP</sequence>
<keyword evidence="4" id="KW-1185">Reference proteome</keyword>
<accession>A0AAW0EC21</accession>
<comment type="caution">
    <text evidence="3">The sequence shown here is derived from an EMBL/GenBank/DDBJ whole genome shotgun (WGS) entry which is preliminary data.</text>
</comment>
<feature type="domain" description="RRM" evidence="2">
    <location>
        <begin position="148"/>
        <end position="224"/>
    </location>
</feature>
<dbReference type="SMART" id="SM00360">
    <property type="entry name" value="RRM"/>
    <property type="match status" value="3"/>
</dbReference>
<dbReference type="Proteomes" id="UP001362999">
    <property type="component" value="Unassembled WGS sequence"/>
</dbReference>